<evidence type="ECO:0000256" key="5">
    <source>
        <dbReference type="ARBA" id="ARBA00023077"/>
    </source>
</evidence>
<dbReference type="PANTHER" id="PTHR30069:SF50">
    <property type="entry name" value="TONB-DEPENDENT RECEPTOR HI_1217-RELATED"/>
    <property type="match status" value="1"/>
</dbReference>
<feature type="domain" description="TonB-dependent receptor-like beta-barrel" evidence="11">
    <location>
        <begin position="280"/>
        <end position="786"/>
    </location>
</feature>
<evidence type="ECO:0000256" key="10">
    <source>
        <dbReference type="SAM" id="SignalP"/>
    </source>
</evidence>
<keyword evidence="14" id="KW-1185">Reference proteome</keyword>
<dbReference type="GO" id="GO:0015344">
    <property type="term" value="F:siderophore uptake transmembrane transporter activity"/>
    <property type="evidence" value="ECO:0007669"/>
    <property type="project" value="TreeGrafter"/>
</dbReference>
<keyword evidence="6 8" id="KW-0472">Membrane</keyword>
<dbReference type="GO" id="GO:0009279">
    <property type="term" value="C:cell outer membrane"/>
    <property type="evidence" value="ECO:0007669"/>
    <property type="project" value="UniProtKB-SubCell"/>
</dbReference>
<feature type="signal peptide" evidence="10">
    <location>
        <begin position="1"/>
        <end position="19"/>
    </location>
</feature>
<comment type="subcellular location">
    <subcellularLocation>
        <location evidence="1 8">Cell outer membrane</location>
        <topology evidence="1 8">Multi-pass membrane protein</topology>
    </subcellularLocation>
</comment>
<dbReference type="AlphaFoldDB" id="A0A347W335"/>
<reference evidence="12 15" key="4">
    <citation type="submission" date="2019-12" db="EMBL/GenBank/DDBJ databases">
        <title>Multi-Generational Helicobacter saguini Isolates.</title>
        <authorList>
            <person name="Mannion A."/>
            <person name="Shen Z."/>
            <person name="Fox J.G."/>
        </authorList>
    </citation>
    <scope>NUCLEOTIDE SEQUENCE [LARGE SCALE GENOMIC DNA]</scope>
    <source>
        <strain evidence="12">16-048</strain>
        <strain evidence="15">16-048 (F4)</strain>
    </source>
</reference>
<comment type="similarity">
    <text evidence="8">Belongs to the TonB-dependent receptor family.</text>
</comment>
<reference evidence="13 14" key="1">
    <citation type="journal article" date="2014" name="Genome Announc.">
        <title>Draft genome sequences of eight enterohepatic helicobacter species isolated from both laboratory and wild rodents.</title>
        <authorList>
            <person name="Sheh A."/>
            <person name="Shen Z."/>
            <person name="Fox J.G."/>
        </authorList>
    </citation>
    <scope>NUCLEOTIDE SEQUENCE [LARGE SCALE GENOMIC DNA]</scope>
    <source>
        <strain evidence="13 14">MIT 97-6194</strain>
    </source>
</reference>
<sequence>MRILLFCAIICGFFTFLNADSKSNIESSKQDSIKLVESNSQNTQNTQQDSKDSKQNIESNKSVASSDSDEIEFEEINIAANKIKNDEKPFVTPGAVSTREGVLDSTQNLDQVIRSIPGTFTQIDQSQGTISVNIRNMTGLGRVNTEIDGVTQTFFGSSEDQGRYHSGGKLLGTSAFGAAIDQNLIVGIDVERGSFSGGRSNQLAGSANLRTIGVDDIMRDSKHFGVIGKFGYGDNKVGPNWMAGVAGRHTFSDFTIGVMYAYSGRYTQQGYKIGGGTNPFENAGGDVADDGVPQGAPFNPTHLTQQPNNHLAKIEMKYLANSLLLSYRRYDNHLAGRVISQDAYQATYRYNPKSNLIDINALLAYGYSAQIYDESAVFMWGPVGKMDGKAYNNAITFDINNTLLVPIIKNLTYGARFGYKYFYNSYDKNLNYSWADENCKYGYCSSTGDQMYYFTYGFQPEGVQQLHTIYLDNAFKYGIYSLNANVNYVHWNLSTDRSAPCRPTNIHCDPKEAGFWQKSGNNVNVSTMFSVSVHNLFTPFISYALTSRIPNVQEMFFSAWGSDFQDFNTGLRPEVAHSFQAGFNSYKDGLFLGDDTFGFKTTAFYTKIKDYIYNHTIGDPKDQLNGAFAWYFISDNGDADMYGLESELRYDMGFFYARLSYTIQRANLIVSEAEANIGGGDSNSTLVNHGGQGQFSQLPEDYGNFDIGFRLFKRKLVVGAVIKYTGRTKRLSPLANKQFDYNNAQQGQNLFNITTEYLPRIPTIVDLYVNLYLHRNLDLKLEVQNLFDTNYIDALYAYNSSFASNPIGAGIGVTLFNNSARGRTFIASMVLRW</sequence>
<reference evidence="13 14" key="2">
    <citation type="journal article" date="2016" name="Infect. Immun.">
        <title>Helicobacter saguini, a Novel Helicobacter Isolated from Cotton-Top Tamarins with Ulcerative Colitis, Has Proinflammatory Properties and Induces Typhlocolitis and Dysplasia in Gnotobiotic IL-10-/- Mice.</title>
        <authorList>
            <person name="Shen Z."/>
            <person name="Mannion A."/>
            <person name="Whary M.T."/>
            <person name="Muthupalani S."/>
            <person name="Sheh A."/>
            <person name="Feng Y."/>
            <person name="Gong G."/>
            <person name="Vandamme P."/>
            <person name="Holcombe H.R."/>
            <person name="Paster B.J."/>
            <person name="Fox J.G."/>
        </authorList>
    </citation>
    <scope>NUCLEOTIDE SEQUENCE [LARGE SCALE GENOMIC DNA]</scope>
    <source>
        <strain evidence="13 14">MIT 97-6194</strain>
    </source>
</reference>
<organism evidence="13 14">
    <name type="scientific">Helicobacter saguini</name>
    <dbReference type="NCBI Taxonomy" id="1548018"/>
    <lineage>
        <taxon>Bacteria</taxon>
        <taxon>Pseudomonadati</taxon>
        <taxon>Campylobacterota</taxon>
        <taxon>Epsilonproteobacteria</taxon>
        <taxon>Campylobacterales</taxon>
        <taxon>Helicobacteraceae</taxon>
        <taxon>Helicobacter</taxon>
    </lineage>
</organism>
<feature type="region of interest" description="Disordered" evidence="9">
    <location>
        <begin position="38"/>
        <end position="69"/>
    </location>
</feature>
<dbReference type="PROSITE" id="PS52016">
    <property type="entry name" value="TONB_DEPENDENT_REC_3"/>
    <property type="match status" value="1"/>
</dbReference>
<protein>
    <submittedName>
        <fullName evidence="13">TonB-dependent receptor</fullName>
    </submittedName>
</protein>
<dbReference type="Gene3D" id="2.170.130.10">
    <property type="entry name" value="TonB-dependent receptor, plug domain"/>
    <property type="match status" value="1"/>
</dbReference>
<evidence type="ECO:0000256" key="9">
    <source>
        <dbReference type="SAM" id="MobiDB-lite"/>
    </source>
</evidence>
<evidence type="ECO:0000256" key="6">
    <source>
        <dbReference type="ARBA" id="ARBA00023136"/>
    </source>
</evidence>
<keyword evidence="7 8" id="KW-0998">Cell outer membrane</keyword>
<evidence type="ECO:0000256" key="7">
    <source>
        <dbReference type="ARBA" id="ARBA00023237"/>
    </source>
</evidence>
<reference evidence="13" key="3">
    <citation type="submission" date="2018-04" db="EMBL/GenBank/DDBJ databases">
        <authorList>
            <person name="Sheh A."/>
            <person name="Shen Z."/>
            <person name="Mannion A.J."/>
            <person name="Fox J.G."/>
        </authorList>
    </citation>
    <scope>NUCLEOTIDE SEQUENCE</scope>
    <source>
        <strain evidence="13">MIT 97-6194</strain>
    </source>
</reference>
<evidence type="ECO:0000313" key="15">
    <source>
        <dbReference type="Proteomes" id="UP000477070"/>
    </source>
</evidence>
<dbReference type="Gene3D" id="2.40.170.20">
    <property type="entry name" value="TonB-dependent receptor, beta-barrel domain"/>
    <property type="match status" value="1"/>
</dbReference>
<dbReference type="Proteomes" id="UP000029714">
    <property type="component" value="Unassembled WGS sequence"/>
</dbReference>
<dbReference type="SUPFAM" id="SSF56935">
    <property type="entry name" value="Porins"/>
    <property type="match status" value="1"/>
</dbReference>
<comment type="caution">
    <text evidence="13">The sequence shown here is derived from an EMBL/GenBank/DDBJ whole genome shotgun (WGS) entry which is preliminary data.</text>
</comment>
<name>A0A347W335_9HELI</name>
<feature type="chain" id="PRO_5033779788" evidence="10">
    <location>
        <begin position="20"/>
        <end position="833"/>
    </location>
</feature>
<dbReference type="Pfam" id="PF00593">
    <property type="entry name" value="TonB_dep_Rec_b-barrel"/>
    <property type="match status" value="1"/>
</dbReference>
<dbReference type="InterPro" id="IPR000531">
    <property type="entry name" value="Beta-barrel_TonB"/>
</dbReference>
<evidence type="ECO:0000313" key="14">
    <source>
        <dbReference type="Proteomes" id="UP000029714"/>
    </source>
</evidence>
<keyword evidence="3 8" id="KW-1134">Transmembrane beta strand</keyword>
<proteinExistence type="inferred from homology"/>
<keyword evidence="2 8" id="KW-0813">Transport</keyword>
<keyword evidence="10" id="KW-0732">Signal</keyword>
<dbReference type="PANTHER" id="PTHR30069">
    <property type="entry name" value="TONB-DEPENDENT OUTER MEMBRANE RECEPTOR"/>
    <property type="match status" value="1"/>
</dbReference>
<evidence type="ECO:0000256" key="3">
    <source>
        <dbReference type="ARBA" id="ARBA00022452"/>
    </source>
</evidence>
<dbReference type="EMBL" id="QBIU01000001">
    <property type="protein sequence ID" value="MWV69278.1"/>
    <property type="molecule type" value="Genomic_DNA"/>
</dbReference>
<keyword evidence="5" id="KW-0798">TonB box</keyword>
<evidence type="ECO:0000313" key="12">
    <source>
        <dbReference type="EMBL" id="MWV69278.1"/>
    </source>
</evidence>
<dbReference type="STRING" id="1548018.LS64_01575"/>
<evidence type="ECO:0000256" key="2">
    <source>
        <dbReference type="ARBA" id="ARBA00022448"/>
    </source>
</evidence>
<keyword evidence="4 8" id="KW-0812">Transmembrane</keyword>
<dbReference type="OrthoDB" id="6046653at2"/>
<accession>A0A347W335</accession>
<evidence type="ECO:0000256" key="1">
    <source>
        <dbReference type="ARBA" id="ARBA00004571"/>
    </source>
</evidence>
<dbReference type="RefSeq" id="WP_052062309.1">
    <property type="nucleotide sequence ID" value="NZ_JRMP02000004.1"/>
</dbReference>
<evidence type="ECO:0000256" key="8">
    <source>
        <dbReference type="PROSITE-ProRule" id="PRU01360"/>
    </source>
</evidence>
<dbReference type="EMBL" id="JRMP02000004">
    <property type="protein sequence ID" value="TLD94946.1"/>
    <property type="molecule type" value="Genomic_DNA"/>
</dbReference>
<dbReference type="InterPro" id="IPR036942">
    <property type="entry name" value="Beta-barrel_TonB_sf"/>
</dbReference>
<gene>
    <name evidence="12" type="ORF">DCO61_04450</name>
    <name evidence="13" type="ORF">LS64_003210</name>
</gene>
<evidence type="ECO:0000313" key="13">
    <source>
        <dbReference type="EMBL" id="TLD94946.1"/>
    </source>
</evidence>
<dbReference type="GO" id="GO:0044718">
    <property type="term" value="P:siderophore transmembrane transport"/>
    <property type="evidence" value="ECO:0007669"/>
    <property type="project" value="TreeGrafter"/>
</dbReference>
<keyword evidence="13" id="KW-0675">Receptor</keyword>
<dbReference type="InterPro" id="IPR039426">
    <property type="entry name" value="TonB-dep_rcpt-like"/>
</dbReference>
<feature type="compositionally biased region" description="Low complexity" evidence="9">
    <location>
        <begin position="38"/>
        <end position="48"/>
    </location>
</feature>
<dbReference type="InterPro" id="IPR037066">
    <property type="entry name" value="Plug_dom_sf"/>
</dbReference>
<evidence type="ECO:0000259" key="11">
    <source>
        <dbReference type="Pfam" id="PF00593"/>
    </source>
</evidence>
<dbReference type="Proteomes" id="UP000477070">
    <property type="component" value="Unassembled WGS sequence"/>
</dbReference>
<evidence type="ECO:0000256" key="4">
    <source>
        <dbReference type="ARBA" id="ARBA00022692"/>
    </source>
</evidence>